<keyword evidence="1" id="KW-0863">Zinc-finger</keyword>
<dbReference type="InterPro" id="IPR036910">
    <property type="entry name" value="HMG_box_dom_sf"/>
</dbReference>
<reference evidence="3 4" key="1">
    <citation type="submission" date="2024-05" db="EMBL/GenBank/DDBJ databases">
        <title>Haplotype-resolved chromosome-level genome assembly of Huyou (Citrus changshanensis).</title>
        <authorList>
            <person name="Miao C."/>
            <person name="Chen W."/>
            <person name="Wu Y."/>
            <person name="Wang L."/>
            <person name="Zhao S."/>
            <person name="Grierson D."/>
            <person name="Xu C."/>
            <person name="Chen K."/>
        </authorList>
    </citation>
    <scope>NUCLEOTIDE SEQUENCE [LARGE SCALE GENOMIC DNA]</scope>
    <source>
        <strain evidence="3">01-14</strain>
        <tissue evidence="3">Leaf</tissue>
    </source>
</reference>
<protein>
    <recommendedName>
        <fullName evidence="2">SWIM-type domain-containing protein</fullName>
    </recommendedName>
</protein>
<dbReference type="EMBL" id="JBCGBO010000005">
    <property type="protein sequence ID" value="KAK9201084.1"/>
    <property type="molecule type" value="Genomic_DNA"/>
</dbReference>
<dbReference type="AlphaFoldDB" id="A0AAP0M954"/>
<dbReference type="GO" id="GO:0008270">
    <property type="term" value="F:zinc ion binding"/>
    <property type="evidence" value="ECO:0007669"/>
    <property type="project" value="UniProtKB-KW"/>
</dbReference>
<organism evidence="3 4">
    <name type="scientific">Citrus x changshan-huyou</name>
    <dbReference type="NCBI Taxonomy" id="2935761"/>
    <lineage>
        <taxon>Eukaryota</taxon>
        <taxon>Viridiplantae</taxon>
        <taxon>Streptophyta</taxon>
        <taxon>Embryophyta</taxon>
        <taxon>Tracheophyta</taxon>
        <taxon>Spermatophyta</taxon>
        <taxon>Magnoliopsida</taxon>
        <taxon>eudicotyledons</taxon>
        <taxon>Gunneridae</taxon>
        <taxon>Pentapetalae</taxon>
        <taxon>rosids</taxon>
        <taxon>malvids</taxon>
        <taxon>Sapindales</taxon>
        <taxon>Rutaceae</taxon>
        <taxon>Aurantioideae</taxon>
        <taxon>Citrus</taxon>
    </lineage>
</organism>
<feature type="domain" description="SWIM-type" evidence="2">
    <location>
        <begin position="966"/>
        <end position="998"/>
    </location>
</feature>
<evidence type="ECO:0000256" key="1">
    <source>
        <dbReference type="PROSITE-ProRule" id="PRU00325"/>
    </source>
</evidence>
<evidence type="ECO:0000259" key="2">
    <source>
        <dbReference type="PROSITE" id="PS50966"/>
    </source>
</evidence>
<dbReference type="CDD" id="cd00084">
    <property type="entry name" value="HMG-box_SF"/>
    <property type="match status" value="1"/>
</dbReference>
<keyword evidence="1" id="KW-0479">Metal-binding</keyword>
<gene>
    <name evidence="3" type="ORF">WN944_016285</name>
</gene>
<accession>A0AAP0M954</accession>
<dbReference type="Gene3D" id="1.10.30.10">
    <property type="entry name" value="High mobility group box domain"/>
    <property type="match status" value="1"/>
</dbReference>
<dbReference type="PANTHER" id="PTHR31973:SF195">
    <property type="entry name" value="MUDR FAMILY TRANSPOSASE"/>
    <property type="match status" value="1"/>
</dbReference>
<name>A0AAP0M954_9ROSI</name>
<evidence type="ECO:0000313" key="4">
    <source>
        <dbReference type="Proteomes" id="UP001428341"/>
    </source>
</evidence>
<comment type="caution">
    <text evidence="3">The sequence shown here is derived from an EMBL/GenBank/DDBJ whole genome shotgun (WGS) entry which is preliminary data.</text>
</comment>
<sequence length="1110" mass="125758">MKVVGRNKRKECEIKGGIEVVGDDAIIDGGRKRQCRNGFIRYFGEVVRQMKKKDRMTCITKEIRKEVGSTYKNLPAEEKCRYKSEAKRVRKSKIGKAKFLTRCAPDRLAAAVSQLTDEQRVVVREMDFGSLLQLNCGRLKRNLCGWLVEKIDIARCILQLNGVDVELSPKSFSYVMGISDGGNPLQLEGERSKVSAYLDKFTPTSRGINIIVLAGILQKLKSANDQFKDVQSIPKRNWATFCFHRLIQGITRHKEEQVAYVGGCLLYLQMLYFNSIVYGKLERDRSMCPLALWNVYEIKKLMKWIDSKGGFDSHQVPISSPSKEGCQLHSRRNFEKEKCGMINTAAATDTYVKADNVSNLVDDVAKLVSLSSRLAGHVDKLKSLGSRTMNGGVENLKDCSKCFNTRKGQLCVDRYNQVRAFADGDLAEMNEDEIMKSLGDVVGIVEKNGAHGGIVNEGEVECSNNLTTDGNCEVLHAVSAICSGFTGESSILGLSNKQADLSGTRPSAVVGCYREHVGYRAGPYIMPMPLSNNDTRLIEFAMNVMLDKGEVLMKSKHNSITRNEILSMAPRSLVKFEIVSAIAEILTEHEIKNVECEQSSCFMSAAFSKQIASKYNVSCHISKLHEASKRAKALLDIDHTYGYLDIYQYIDEMKKLHTRNTVILETEKNEVVGDAIFKRLFVCFAEPAYAFKYECRMVLFVDGWKLKRPYESVILVAAAIDGNDGILLISFCEVLNEDIDSWVFFLTNLTKALNMEHGEGLCILTDGENGLDYVCEEYLFHGEIRQCCRNIFTKFVKTFPDAPVQHLFWAACRSASSYKFNKYMKLITDESEECHAWLMGTNWNQWALHCMPNWVKSNYVTLMVTERLRRFMKRYLHLSITHRFTGLTNATAYLFEHRRIQVWECIRQRITLTVTKIIQGWECIRQRITPTVTKIIQHHLIEARYLAVQNDNGRITSVMDSVSTVYEVDMQRKLCSCGFWQKSRVPCPHGYLRIGDEYTAKRISIDVPSFDCFAPSSSCTCHNFRRHALPYSSYKTGHISMFLISPRSATTLAAGENFLRLPSSSSDEDSIRIFMVDNPYFSLGSACSRDSRGTWPFDTYGLMCPPQLAT</sequence>
<dbReference type="PROSITE" id="PS50966">
    <property type="entry name" value="ZF_SWIM"/>
    <property type="match status" value="1"/>
</dbReference>
<dbReference type="PANTHER" id="PTHR31973">
    <property type="entry name" value="POLYPROTEIN, PUTATIVE-RELATED"/>
    <property type="match status" value="1"/>
</dbReference>
<dbReference type="SUPFAM" id="SSF47095">
    <property type="entry name" value="HMG-box"/>
    <property type="match status" value="1"/>
</dbReference>
<proteinExistence type="predicted"/>
<dbReference type="InterPro" id="IPR007527">
    <property type="entry name" value="Znf_SWIM"/>
</dbReference>
<evidence type="ECO:0000313" key="3">
    <source>
        <dbReference type="EMBL" id="KAK9201084.1"/>
    </source>
</evidence>
<keyword evidence="1" id="KW-0862">Zinc</keyword>
<dbReference type="Proteomes" id="UP001428341">
    <property type="component" value="Unassembled WGS sequence"/>
</dbReference>
<keyword evidence="4" id="KW-1185">Reference proteome</keyword>